<dbReference type="Proteomes" id="UP000305067">
    <property type="component" value="Unassembled WGS sequence"/>
</dbReference>
<reference evidence="2 3" key="1">
    <citation type="journal article" date="2019" name="Nat. Ecol. Evol.">
        <title>Megaphylogeny resolves global patterns of mushroom evolution.</title>
        <authorList>
            <person name="Varga T."/>
            <person name="Krizsan K."/>
            <person name="Foldi C."/>
            <person name="Dima B."/>
            <person name="Sanchez-Garcia M."/>
            <person name="Sanchez-Ramirez S."/>
            <person name="Szollosi G.J."/>
            <person name="Szarkandi J.G."/>
            <person name="Papp V."/>
            <person name="Albert L."/>
            <person name="Andreopoulos W."/>
            <person name="Angelini C."/>
            <person name="Antonin V."/>
            <person name="Barry K.W."/>
            <person name="Bougher N.L."/>
            <person name="Buchanan P."/>
            <person name="Buyck B."/>
            <person name="Bense V."/>
            <person name="Catcheside P."/>
            <person name="Chovatia M."/>
            <person name="Cooper J."/>
            <person name="Damon W."/>
            <person name="Desjardin D."/>
            <person name="Finy P."/>
            <person name="Geml J."/>
            <person name="Haridas S."/>
            <person name="Hughes K."/>
            <person name="Justo A."/>
            <person name="Karasinski D."/>
            <person name="Kautmanova I."/>
            <person name="Kiss B."/>
            <person name="Kocsube S."/>
            <person name="Kotiranta H."/>
            <person name="LaButti K.M."/>
            <person name="Lechner B.E."/>
            <person name="Liimatainen K."/>
            <person name="Lipzen A."/>
            <person name="Lukacs Z."/>
            <person name="Mihaltcheva S."/>
            <person name="Morgado L.N."/>
            <person name="Niskanen T."/>
            <person name="Noordeloos M.E."/>
            <person name="Ohm R.A."/>
            <person name="Ortiz-Santana B."/>
            <person name="Ovrebo C."/>
            <person name="Racz N."/>
            <person name="Riley R."/>
            <person name="Savchenko A."/>
            <person name="Shiryaev A."/>
            <person name="Soop K."/>
            <person name="Spirin V."/>
            <person name="Szebenyi C."/>
            <person name="Tomsovsky M."/>
            <person name="Tulloss R.E."/>
            <person name="Uehling J."/>
            <person name="Grigoriev I.V."/>
            <person name="Vagvolgyi C."/>
            <person name="Papp T."/>
            <person name="Martin F.M."/>
            <person name="Miettinen O."/>
            <person name="Hibbett D.S."/>
            <person name="Nagy L.G."/>
        </authorList>
    </citation>
    <scope>NUCLEOTIDE SEQUENCE [LARGE SCALE GENOMIC DNA]</scope>
    <source>
        <strain evidence="2 3">CBS 309.79</strain>
    </source>
</reference>
<dbReference type="InterPro" id="IPR052670">
    <property type="entry name" value="UPF0654_domain"/>
</dbReference>
<evidence type="ECO:0000313" key="3">
    <source>
        <dbReference type="Proteomes" id="UP000305067"/>
    </source>
</evidence>
<dbReference type="EMBL" id="ML178814">
    <property type="protein sequence ID" value="TFL06883.1"/>
    <property type="molecule type" value="Genomic_DNA"/>
</dbReference>
<feature type="compositionally biased region" description="Basic and acidic residues" evidence="1">
    <location>
        <begin position="76"/>
        <end position="86"/>
    </location>
</feature>
<accession>A0A5C3QXY6</accession>
<dbReference type="OrthoDB" id="5419162at2759"/>
<dbReference type="GO" id="GO:0005737">
    <property type="term" value="C:cytoplasm"/>
    <property type="evidence" value="ECO:0007669"/>
    <property type="project" value="TreeGrafter"/>
</dbReference>
<dbReference type="PANTHER" id="PTHR36576">
    <property type="entry name" value="UPF0654 PROTEIN C11D3.01C-RELATED"/>
    <property type="match status" value="1"/>
</dbReference>
<sequence>MSKNPGNVAGGLKATLNNPRVSDEAKNDAKERLDAMKSGAPVDEVQTQTSATDADKNPGNQIGGYKATLSNPNVSKEAKQHAKEMLDSGSIGKTVDDEDYVPPE</sequence>
<feature type="compositionally biased region" description="Basic and acidic residues" evidence="1">
    <location>
        <begin position="21"/>
        <end position="35"/>
    </location>
</feature>
<keyword evidence="3" id="KW-1185">Reference proteome</keyword>
<organism evidence="2 3">
    <name type="scientific">Pterulicium gracile</name>
    <dbReference type="NCBI Taxonomy" id="1884261"/>
    <lineage>
        <taxon>Eukaryota</taxon>
        <taxon>Fungi</taxon>
        <taxon>Dikarya</taxon>
        <taxon>Basidiomycota</taxon>
        <taxon>Agaricomycotina</taxon>
        <taxon>Agaricomycetes</taxon>
        <taxon>Agaricomycetidae</taxon>
        <taxon>Agaricales</taxon>
        <taxon>Pleurotineae</taxon>
        <taxon>Pterulaceae</taxon>
        <taxon>Pterulicium</taxon>
    </lineage>
</organism>
<dbReference type="PANTHER" id="PTHR36576:SF1">
    <property type="entry name" value="UPF0654 PROTEIN C11D3.01C-RELATED"/>
    <property type="match status" value="1"/>
</dbReference>
<name>A0A5C3QXY6_9AGAR</name>
<feature type="region of interest" description="Disordered" evidence="1">
    <location>
        <begin position="1"/>
        <end position="104"/>
    </location>
</feature>
<protein>
    <submittedName>
        <fullName evidence="2">Conidiation protein 6-domain-containing protein</fullName>
    </submittedName>
</protein>
<dbReference type="InterPro" id="IPR018824">
    <property type="entry name" value="Conidiation-specific_6"/>
</dbReference>
<gene>
    <name evidence="2" type="ORF">BDV98DRAFT_556850</name>
</gene>
<dbReference type="AlphaFoldDB" id="A0A5C3QXY6"/>
<dbReference type="Pfam" id="PF10346">
    <property type="entry name" value="Con-6"/>
    <property type="match status" value="2"/>
</dbReference>
<proteinExistence type="predicted"/>
<evidence type="ECO:0000256" key="1">
    <source>
        <dbReference type="SAM" id="MobiDB-lite"/>
    </source>
</evidence>
<evidence type="ECO:0000313" key="2">
    <source>
        <dbReference type="EMBL" id="TFL06883.1"/>
    </source>
</evidence>